<protein>
    <recommendedName>
        <fullName evidence="4">Apple domain-containing protein</fullName>
    </recommendedName>
</protein>
<name>A0A8K0QV08_9PLEO</name>
<evidence type="ECO:0008006" key="4">
    <source>
        <dbReference type="Google" id="ProtNLM"/>
    </source>
</evidence>
<evidence type="ECO:0000256" key="1">
    <source>
        <dbReference type="SAM" id="MobiDB-lite"/>
    </source>
</evidence>
<comment type="caution">
    <text evidence="2">The sequence shown here is derived from an EMBL/GenBank/DDBJ whole genome shotgun (WGS) entry which is preliminary data.</text>
</comment>
<organism evidence="2 3">
    <name type="scientific">Paraphoma chrysanthemicola</name>
    <dbReference type="NCBI Taxonomy" id="798071"/>
    <lineage>
        <taxon>Eukaryota</taxon>
        <taxon>Fungi</taxon>
        <taxon>Dikarya</taxon>
        <taxon>Ascomycota</taxon>
        <taxon>Pezizomycotina</taxon>
        <taxon>Dothideomycetes</taxon>
        <taxon>Pleosporomycetidae</taxon>
        <taxon>Pleosporales</taxon>
        <taxon>Pleosporineae</taxon>
        <taxon>Phaeosphaeriaceae</taxon>
        <taxon>Paraphoma</taxon>
    </lineage>
</organism>
<dbReference type="AlphaFoldDB" id="A0A8K0QV08"/>
<accession>A0A8K0QV08</accession>
<dbReference type="Proteomes" id="UP000813461">
    <property type="component" value="Unassembled WGS sequence"/>
</dbReference>
<proteinExistence type="predicted"/>
<reference evidence="2" key="1">
    <citation type="journal article" date="2021" name="Nat. Commun.">
        <title>Genetic determinants of endophytism in the Arabidopsis root mycobiome.</title>
        <authorList>
            <person name="Mesny F."/>
            <person name="Miyauchi S."/>
            <person name="Thiergart T."/>
            <person name="Pickel B."/>
            <person name="Atanasova L."/>
            <person name="Karlsson M."/>
            <person name="Huettel B."/>
            <person name="Barry K.W."/>
            <person name="Haridas S."/>
            <person name="Chen C."/>
            <person name="Bauer D."/>
            <person name="Andreopoulos W."/>
            <person name="Pangilinan J."/>
            <person name="LaButti K."/>
            <person name="Riley R."/>
            <person name="Lipzen A."/>
            <person name="Clum A."/>
            <person name="Drula E."/>
            <person name="Henrissat B."/>
            <person name="Kohler A."/>
            <person name="Grigoriev I.V."/>
            <person name="Martin F.M."/>
            <person name="Hacquard S."/>
        </authorList>
    </citation>
    <scope>NUCLEOTIDE SEQUENCE</scope>
    <source>
        <strain evidence="2">MPI-SDFR-AT-0120</strain>
    </source>
</reference>
<sequence>MSTSISSISSASSSSPSTARTLLPSPIQAASIIAQEPSPVCPVGNGTIYTTTFGTQFSINCGFDLYDADPESRTVQASFQSCIDDCDNRFAGRCPGITWVSEKQWCYFKPSTATLQPSADNLWSAVKVPGPEGMTCPQVNGTIYTDNMYTDLLVDQYFIYCGFELLDSTTTTRSEQVTFEACINDCHDDDGCDGVTWRPNGEDLRWCYHKSRSAVVRISGQNYWSAQKIYGDNVPGSNAQGKASSLVSASIISASTAILSSKTQAAFDVVNSPTILPPTGLTTSLSIASSARAAIIGLGPQLLSTPVVLTCPAANQTVYTSGDGSKWRIECNLDYAGNDWYQVQTPGLQQCVDTCASRGPSCPAAVLVPSRNPNCYLKNGIPPAANILRQPFQVDTAVRLG</sequence>
<feature type="region of interest" description="Disordered" evidence="1">
    <location>
        <begin position="1"/>
        <end position="20"/>
    </location>
</feature>
<keyword evidence="3" id="KW-1185">Reference proteome</keyword>
<dbReference type="OrthoDB" id="160645at2759"/>
<gene>
    <name evidence="2" type="ORF">FB567DRAFT_598338</name>
</gene>
<evidence type="ECO:0000313" key="3">
    <source>
        <dbReference type="Proteomes" id="UP000813461"/>
    </source>
</evidence>
<dbReference type="EMBL" id="JAGMVJ010000025">
    <property type="protein sequence ID" value="KAH7071075.1"/>
    <property type="molecule type" value="Genomic_DNA"/>
</dbReference>
<evidence type="ECO:0000313" key="2">
    <source>
        <dbReference type="EMBL" id="KAH7071075.1"/>
    </source>
</evidence>
<dbReference type="Gene3D" id="3.50.4.10">
    <property type="entry name" value="Hepatocyte Growth Factor"/>
    <property type="match status" value="1"/>
</dbReference>